<evidence type="ECO:0000259" key="1">
    <source>
        <dbReference type="PROSITE" id="PS00125"/>
    </source>
</evidence>
<dbReference type="PANTHER" id="PTHR42850:SF4">
    <property type="entry name" value="ZINC-DEPENDENT ENDOPOLYPHOSPHATASE"/>
    <property type="match status" value="1"/>
</dbReference>
<sequence length="251" mass="28413">MIYAMSDIHGCIAPLNAALETVNLRDGRSKLILLGDYCDRGPDSLQVYERIMRLQEEYPGQVVALRGNHEEMLLEYCDMVADPDYARAWMLADSGLATTKSFLGAKAFQQVVHMLKLRRFEDAYRFSVERMKADHADILSWIRGLPYYYETPTQVFVHAGIDEDAGDLWMIGTPPEYFTAMMPDYVGRHFDLDVIAGHIATETISGIPSYRGIWHDGASHYYVDGNVVENGHVLVLRYDEATGRYSGEGLE</sequence>
<dbReference type="PRINTS" id="PR00114">
    <property type="entry name" value="STPHPHTASE"/>
</dbReference>
<dbReference type="InterPro" id="IPR006186">
    <property type="entry name" value="Ser/Thr-sp_prot-phosphatase"/>
</dbReference>
<comment type="caution">
    <text evidence="2">The sequence shown here is derived from an EMBL/GenBank/DDBJ whole genome shotgun (WGS) entry which is preliminary data.</text>
</comment>
<dbReference type="InterPro" id="IPR029052">
    <property type="entry name" value="Metallo-depent_PP-like"/>
</dbReference>
<dbReference type="Pfam" id="PF00149">
    <property type="entry name" value="Metallophos"/>
    <property type="match status" value="1"/>
</dbReference>
<keyword evidence="3" id="KW-1185">Reference proteome</keyword>
<reference evidence="2 3" key="1">
    <citation type="journal article" date="2018" name="Elife">
        <title>Discovery and characterization of a prevalent human gut bacterial enzyme sufficient for the inactivation of a family of plant toxins.</title>
        <authorList>
            <person name="Koppel N."/>
            <person name="Bisanz J.E."/>
            <person name="Pandelia M.E."/>
            <person name="Turnbaugh P.J."/>
            <person name="Balskus E.P."/>
        </authorList>
    </citation>
    <scope>NUCLEOTIDE SEQUENCE [LARGE SCALE GENOMIC DNA]</scope>
    <source>
        <strain evidence="3">anaerobia AP69FAA</strain>
    </source>
</reference>
<dbReference type="InterPro" id="IPR050126">
    <property type="entry name" value="Ap4A_hydrolase"/>
</dbReference>
<dbReference type="AlphaFoldDB" id="A0A369L5S4"/>
<dbReference type="Proteomes" id="UP000253792">
    <property type="component" value="Unassembled WGS sequence"/>
</dbReference>
<evidence type="ECO:0000313" key="2">
    <source>
        <dbReference type="EMBL" id="RDB54810.1"/>
    </source>
</evidence>
<dbReference type="GO" id="GO:0016791">
    <property type="term" value="F:phosphatase activity"/>
    <property type="evidence" value="ECO:0007669"/>
    <property type="project" value="TreeGrafter"/>
</dbReference>
<dbReference type="EMBL" id="PPTP01000007">
    <property type="protein sequence ID" value="RDB54810.1"/>
    <property type="molecule type" value="Genomic_DNA"/>
</dbReference>
<dbReference type="SUPFAM" id="SSF56300">
    <property type="entry name" value="Metallo-dependent phosphatases"/>
    <property type="match status" value="1"/>
</dbReference>
<accession>A0A369L5S4</accession>
<evidence type="ECO:0000313" key="3">
    <source>
        <dbReference type="Proteomes" id="UP000253792"/>
    </source>
</evidence>
<dbReference type="PANTHER" id="PTHR42850">
    <property type="entry name" value="METALLOPHOSPHOESTERASE"/>
    <property type="match status" value="1"/>
</dbReference>
<dbReference type="InterPro" id="IPR004843">
    <property type="entry name" value="Calcineurin-like_PHP"/>
</dbReference>
<proteinExistence type="predicted"/>
<protein>
    <recommendedName>
        <fullName evidence="1">Serine/threonine specific protein phosphatases domain-containing protein</fullName>
    </recommendedName>
</protein>
<dbReference type="Gene3D" id="3.60.21.10">
    <property type="match status" value="1"/>
</dbReference>
<dbReference type="GO" id="GO:0008803">
    <property type="term" value="F:bis(5'-nucleosyl)-tetraphosphatase (symmetrical) activity"/>
    <property type="evidence" value="ECO:0007669"/>
    <property type="project" value="TreeGrafter"/>
</dbReference>
<dbReference type="OrthoDB" id="3454432at2"/>
<name>A0A369L5S4_9ACTN</name>
<dbReference type="RefSeq" id="WP_114621052.1">
    <property type="nucleotide sequence ID" value="NZ_PPTP01000007.1"/>
</dbReference>
<dbReference type="GO" id="GO:0005737">
    <property type="term" value="C:cytoplasm"/>
    <property type="evidence" value="ECO:0007669"/>
    <property type="project" value="TreeGrafter"/>
</dbReference>
<organism evidence="2 3">
    <name type="scientific">Senegalimassilia anaerobia</name>
    <dbReference type="NCBI Taxonomy" id="1473216"/>
    <lineage>
        <taxon>Bacteria</taxon>
        <taxon>Bacillati</taxon>
        <taxon>Actinomycetota</taxon>
        <taxon>Coriobacteriia</taxon>
        <taxon>Coriobacteriales</taxon>
        <taxon>Coriobacteriaceae</taxon>
        <taxon>Senegalimassilia</taxon>
    </lineage>
</organism>
<dbReference type="GO" id="GO:0110154">
    <property type="term" value="P:RNA decapping"/>
    <property type="evidence" value="ECO:0007669"/>
    <property type="project" value="TreeGrafter"/>
</dbReference>
<feature type="domain" description="Serine/threonine specific protein phosphatases" evidence="1">
    <location>
        <begin position="65"/>
        <end position="70"/>
    </location>
</feature>
<dbReference type="PROSITE" id="PS00125">
    <property type="entry name" value="SER_THR_PHOSPHATASE"/>
    <property type="match status" value="1"/>
</dbReference>
<gene>
    <name evidence="2" type="ORF">C1880_08160</name>
</gene>